<dbReference type="EMBL" id="OZ035842">
    <property type="protein sequence ID" value="CAL1595940.1"/>
    <property type="molecule type" value="Genomic_DNA"/>
</dbReference>
<protein>
    <submittedName>
        <fullName evidence="1">Uncharacterized protein</fullName>
    </submittedName>
</protein>
<dbReference type="Proteomes" id="UP001497482">
    <property type="component" value="Chromosome 20"/>
</dbReference>
<evidence type="ECO:0000313" key="1">
    <source>
        <dbReference type="EMBL" id="CAL1595940.1"/>
    </source>
</evidence>
<reference evidence="1 2" key="1">
    <citation type="submission" date="2024-04" db="EMBL/GenBank/DDBJ databases">
        <authorList>
            <person name="Waldvogel A.-M."/>
            <person name="Schoenle A."/>
        </authorList>
    </citation>
    <scope>NUCLEOTIDE SEQUENCE [LARGE SCALE GENOMIC DNA]</scope>
</reference>
<name>A0AAV2L0W4_KNICA</name>
<proteinExistence type="predicted"/>
<keyword evidence="2" id="KW-1185">Reference proteome</keyword>
<gene>
    <name evidence="1" type="ORF">KC01_LOCUS24664</name>
</gene>
<evidence type="ECO:0000313" key="2">
    <source>
        <dbReference type="Proteomes" id="UP001497482"/>
    </source>
</evidence>
<sequence>MGLGQGLVLLCHSATYDGMTPHPSTVCCFHTRTLSGREGGAPATSDHSSLLLLLRDNELSSPVGAGPGSKVAKLTCADMLQYHPGPVGVDPE</sequence>
<organism evidence="1 2">
    <name type="scientific">Knipowitschia caucasica</name>
    <name type="common">Caucasian dwarf goby</name>
    <name type="synonym">Pomatoschistus caucasicus</name>
    <dbReference type="NCBI Taxonomy" id="637954"/>
    <lineage>
        <taxon>Eukaryota</taxon>
        <taxon>Metazoa</taxon>
        <taxon>Chordata</taxon>
        <taxon>Craniata</taxon>
        <taxon>Vertebrata</taxon>
        <taxon>Euteleostomi</taxon>
        <taxon>Actinopterygii</taxon>
        <taxon>Neopterygii</taxon>
        <taxon>Teleostei</taxon>
        <taxon>Neoteleostei</taxon>
        <taxon>Acanthomorphata</taxon>
        <taxon>Gobiaria</taxon>
        <taxon>Gobiiformes</taxon>
        <taxon>Gobioidei</taxon>
        <taxon>Gobiidae</taxon>
        <taxon>Gobiinae</taxon>
        <taxon>Knipowitschia</taxon>
    </lineage>
</organism>
<dbReference type="AlphaFoldDB" id="A0AAV2L0W4"/>
<accession>A0AAV2L0W4</accession>